<evidence type="ECO:0000313" key="2">
    <source>
        <dbReference type="WBParaSite" id="nRc.2.0.1.t45432-RA"/>
    </source>
</evidence>
<protein>
    <submittedName>
        <fullName evidence="2">NADH dehydrogenase subunit 4</fullName>
    </submittedName>
</protein>
<name>A0A915L4K1_ROMCU</name>
<organism evidence="1 2">
    <name type="scientific">Romanomermis culicivorax</name>
    <name type="common">Nematode worm</name>
    <dbReference type="NCBI Taxonomy" id="13658"/>
    <lineage>
        <taxon>Eukaryota</taxon>
        <taxon>Metazoa</taxon>
        <taxon>Ecdysozoa</taxon>
        <taxon>Nematoda</taxon>
        <taxon>Enoplea</taxon>
        <taxon>Dorylaimia</taxon>
        <taxon>Mermithida</taxon>
        <taxon>Mermithoidea</taxon>
        <taxon>Mermithidae</taxon>
        <taxon>Romanomermis</taxon>
    </lineage>
</organism>
<sequence length="28" mass="3410">MLYNRPVHLLMATKLLHFFAELHPISWM</sequence>
<evidence type="ECO:0000313" key="1">
    <source>
        <dbReference type="Proteomes" id="UP000887565"/>
    </source>
</evidence>
<dbReference type="Proteomes" id="UP000887565">
    <property type="component" value="Unplaced"/>
</dbReference>
<reference evidence="2" key="1">
    <citation type="submission" date="2022-11" db="UniProtKB">
        <authorList>
            <consortium name="WormBaseParasite"/>
        </authorList>
    </citation>
    <scope>IDENTIFICATION</scope>
</reference>
<accession>A0A915L4K1</accession>
<keyword evidence="1" id="KW-1185">Reference proteome</keyword>
<dbReference type="WBParaSite" id="nRc.2.0.1.t45432-RA">
    <property type="protein sequence ID" value="nRc.2.0.1.t45432-RA"/>
    <property type="gene ID" value="nRc.2.0.1.g45432"/>
</dbReference>
<proteinExistence type="predicted"/>
<dbReference type="AlphaFoldDB" id="A0A915L4K1"/>